<dbReference type="PROSITE" id="PS50931">
    <property type="entry name" value="HTH_LYSR"/>
    <property type="match status" value="1"/>
</dbReference>
<dbReference type="InterPro" id="IPR036388">
    <property type="entry name" value="WH-like_DNA-bd_sf"/>
</dbReference>
<evidence type="ECO:0000313" key="7">
    <source>
        <dbReference type="Proteomes" id="UP000294558"/>
    </source>
</evidence>
<dbReference type="GO" id="GO:0000976">
    <property type="term" value="F:transcription cis-regulatory region binding"/>
    <property type="evidence" value="ECO:0007669"/>
    <property type="project" value="TreeGrafter"/>
</dbReference>
<dbReference type="OrthoDB" id="4131546at2"/>
<comment type="caution">
    <text evidence="6">The sequence shown here is derived from an EMBL/GenBank/DDBJ whole genome shotgun (WGS) entry which is preliminary data.</text>
</comment>
<dbReference type="InterPro" id="IPR005119">
    <property type="entry name" value="LysR_subst-bd"/>
</dbReference>
<dbReference type="AlphaFoldDB" id="A0A4R7I6Q8"/>
<sequence length="307" mass="32986">MFGQTGRVHPRLELHHFATVQAIVDAGSLTAAADHLSVSQSAVSHRLAEAERRIGQPLFERRPARGLQPTPAGLRLYQSAARALPDLLRAERDVIRAAGAAAEVVRIGVGSYDCYHWLPGYHRRLVETLPDVLLELVVVGDAPGARLLDGDVDVVLAPGSPSGPVVTRPLFTDELVLLTAPDHALADRGWVEPEALADETYLTYGRTPSPGFEYDRFVRPSGVVPSSVLVIEDTGAIVEMVAAGLGVSILSRWATRPSIEEGKVAAIPCGHRGLELAWNAVLRESTPDHAPEARVATDLATWLAHDT</sequence>
<protein>
    <submittedName>
        <fullName evidence="6">LysR family transcriptional regulator for metE and metH</fullName>
    </submittedName>
</protein>
<dbReference type="Pfam" id="PF03466">
    <property type="entry name" value="LysR_substrate"/>
    <property type="match status" value="1"/>
</dbReference>
<dbReference type="Gene3D" id="3.40.190.10">
    <property type="entry name" value="Periplasmic binding protein-like II"/>
    <property type="match status" value="2"/>
</dbReference>
<evidence type="ECO:0000259" key="5">
    <source>
        <dbReference type="PROSITE" id="PS50931"/>
    </source>
</evidence>
<dbReference type="PANTHER" id="PTHR30126">
    <property type="entry name" value="HTH-TYPE TRANSCRIPTIONAL REGULATOR"/>
    <property type="match status" value="1"/>
</dbReference>
<dbReference type="Gene3D" id="1.10.10.10">
    <property type="entry name" value="Winged helix-like DNA-binding domain superfamily/Winged helix DNA-binding domain"/>
    <property type="match status" value="1"/>
</dbReference>
<evidence type="ECO:0000256" key="3">
    <source>
        <dbReference type="ARBA" id="ARBA00023125"/>
    </source>
</evidence>
<gene>
    <name evidence="6" type="ORF">BDK89_4159</name>
</gene>
<keyword evidence="7" id="KW-1185">Reference proteome</keyword>
<keyword evidence="2" id="KW-0805">Transcription regulation</keyword>
<keyword evidence="4" id="KW-0804">Transcription</keyword>
<dbReference type="InterPro" id="IPR000847">
    <property type="entry name" value="LysR_HTH_N"/>
</dbReference>
<dbReference type="GO" id="GO:0003700">
    <property type="term" value="F:DNA-binding transcription factor activity"/>
    <property type="evidence" value="ECO:0007669"/>
    <property type="project" value="InterPro"/>
</dbReference>
<keyword evidence="3" id="KW-0238">DNA-binding</keyword>
<proteinExistence type="inferred from homology"/>
<evidence type="ECO:0000313" key="6">
    <source>
        <dbReference type="EMBL" id="TDT18536.1"/>
    </source>
</evidence>
<name>A0A4R7I6Q8_9ACTN</name>
<evidence type="ECO:0000256" key="4">
    <source>
        <dbReference type="ARBA" id="ARBA00023163"/>
    </source>
</evidence>
<dbReference type="PANTHER" id="PTHR30126:SF25">
    <property type="entry name" value="HTH-TYPE TRANSCRIPTIONAL REGULATOR METR"/>
    <property type="match status" value="1"/>
</dbReference>
<feature type="domain" description="HTH lysR-type" evidence="5">
    <location>
        <begin position="12"/>
        <end position="70"/>
    </location>
</feature>
<dbReference type="EMBL" id="SOAU01000001">
    <property type="protein sequence ID" value="TDT18536.1"/>
    <property type="molecule type" value="Genomic_DNA"/>
</dbReference>
<evidence type="ECO:0000256" key="1">
    <source>
        <dbReference type="ARBA" id="ARBA00009437"/>
    </source>
</evidence>
<dbReference type="PRINTS" id="PR00039">
    <property type="entry name" value="HTHLYSR"/>
</dbReference>
<dbReference type="SUPFAM" id="SSF46785">
    <property type="entry name" value="Winged helix' DNA-binding domain"/>
    <property type="match status" value="1"/>
</dbReference>
<dbReference type="SUPFAM" id="SSF53850">
    <property type="entry name" value="Periplasmic binding protein-like II"/>
    <property type="match status" value="1"/>
</dbReference>
<organism evidence="6 7">
    <name type="scientific">Ilumatobacter fluminis</name>
    <dbReference type="NCBI Taxonomy" id="467091"/>
    <lineage>
        <taxon>Bacteria</taxon>
        <taxon>Bacillati</taxon>
        <taxon>Actinomycetota</taxon>
        <taxon>Acidimicrobiia</taxon>
        <taxon>Acidimicrobiales</taxon>
        <taxon>Ilumatobacteraceae</taxon>
        <taxon>Ilumatobacter</taxon>
    </lineage>
</organism>
<reference evidence="6 7" key="1">
    <citation type="submission" date="2019-03" db="EMBL/GenBank/DDBJ databases">
        <title>Sequencing the genomes of 1000 actinobacteria strains.</title>
        <authorList>
            <person name="Klenk H.-P."/>
        </authorList>
    </citation>
    <scope>NUCLEOTIDE SEQUENCE [LARGE SCALE GENOMIC DNA]</scope>
    <source>
        <strain evidence="6 7">DSM 18936</strain>
    </source>
</reference>
<dbReference type="Proteomes" id="UP000294558">
    <property type="component" value="Unassembled WGS sequence"/>
</dbReference>
<evidence type="ECO:0000256" key="2">
    <source>
        <dbReference type="ARBA" id="ARBA00023015"/>
    </source>
</evidence>
<dbReference type="InterPro" id="IPR036390">
    <property type="entry name" value="WH_DNA-bd_sf"/>
</dbReference>
<dbReference type="CDD" id="cd05466">
    <property type="entry name" value="PBP2_LTTR_substrate"/>
    <property type="match status" value="1"/>
</dbReference>
<accession>A0A4R7I6Q8</accession>
<comment type="similarity">
    <text evidence="1">Belongs to the LysR transcriptional regulatory family.</text>
</comment>
<dbReference type="Pfam" id="PF00126">
    <property type="entry name" value="HTH_1"/>
    <property type="match status" value="1"/>
</dbReference>